<reference evidence="7" key="1">
    <citation type="submission" date="2022-12" db="EMBL/GenBank/DDBJ databases">
        <title>Genome assemblies of Blomia tropicalis.</title>
        <authorList>
            <person name="Cui Y."/>
        </authorList>
    </citation>
    <scope>NUCLEOTIDE SEQUENCE</scope>
    <source>
        <tissue evidence="7">Adult mites</tissue>
    </source>
</reference>
<feature type="region of interest" description="Disordered" evidence="5">
    <location>
        <begin position="694"/>
        <end position="986"/>
    </location>
</feature>
<dbReference type="InterPro" id="IPR019821">
    <property type="entry name" value="Kinesin_motor_CS"/>
</dbReference>
<keyword evidence="8" id="KW-1185">Reference proteome</keyword>
<dbReference type="Gene3D" id="3.40.850.10">
    <property type="entry name" value="Kinesin motor domain"/>
    <property type="match status" value="1"/>
</dbReference>
<dbReference type="PROSITE" id="PS50067">
    <property type="entry name" value="KINESIN_MOTOR_2"/>
    <property type="match status" value="1"/>
</dbReference>
<dbReference type="SUPFAM" id="SSF52540">
    <property type="entry name" value="P-loop containing nucleoside triphosphate hydrolases"/>
    <property type="match status" value="1"/>
</dbReference>
<feature type="compositionally biased region" description="Basic and acidic residues" evidence="5">
    <location>
        <begin position="835"/>
        <end position="876"/>
    </location>
</feature>
<keyword evidence="3 4" id="KW-0505">Motor protein</keyword>
<feature type="compositionally biased region" description="Basic and acidic residues" evidence="5">
    <location>
        <begin position="724"/>
        <end position="821"/>
    </location>
</feature>
<proteinExistence type="inferred from homology"/>
<keyword evidence="2 3" id="KW-0067">ATP-binding</keyword>
<dbReference type="EMBL" id="JAPWDV010000001">
    <property type="protein sequence ID" value="KAJ6223437.1"/>
    <property type="molecule type" value="Genomic_DNA"/>
</dbReference>
<dbReference type="SMART" id="SM00129">
    <property type="entry name" value="KISc"/>
    <property type="match status" value="1"/>
</dbReference>
<feature type="compositionally biased region" description="Basic residues" evidence="5">
    <location>
        <begin position="975"/>
        <end position="986"/>
    </location>
</feature>
<feature type="binding site" evidence="3">
    <location>
        <begin position="289"/>
        <end position="296"/>
    </location>
    <ligand>
        <name>ATP</name>
        <dbReference type="ChEBI" id="CHEBI:30616"/>
    </ligand>
</feature>
<evidence type="ECO:0000256" key="3">
    <source>
        <dbReference type="PROSITE-ProRule" id="PRU00283"/>
    </source>
</evidence>
<dbReference type="PROSITE" id="PS00411">
    <property type="entry name" value="KINESIN_MOTOR_1"/>
    <property type="match status" value="1"/>
</dbReference>
<protein>
    <recommendedName>
        <fullName evidence="4">Kinesin-like protein</fullName>
    </recommendedName>
</protein>
<dbReference type="InterPro" id="IPR001752">
    <property type="entry name" value="Kinesin_motor_dom"/>
</dbReference>
<accession>A0A9Q0MF78</accession>
<comment type="similarity">
    <text evidence="3 4">Belongs to the TRAFAC class myosin-kinesin ATPase superfamily. Kinesin family.</text>
</comment>
<feature type="domain" description="Kinesin motor" evidence="6">
    <location>
        <begin position="200"/>
        <end position="542"/>
    </location>
</feature>
<dbReference type="OMA" id="NDYEDAQ"/>
<evidence type="ECO:0000313" key="8">
    <source>
        <dbReference type="Proteomes" id="UP001142055"/>
    </source>
</evidence>
<evidence type="ECO:0000256" key="2">
    <source>
        <dbReference type="ARBA" id="ARBA00022840"/>
    </source>
</evidence>
<dbReference type="GO" id="GO:0007018">
    <property type="term" value="P:microtubule-based movement"/>
    <property type="evidence" value="ECO:0007669"/>
    <property type="project" value="InterPro"/>
</dbReference>
<organism evidence="7 8">
    <name type="scientific">Blomia tropicalis</name>
    <name type="common">Mite</name>
    <dbReference type="NCBI Taxonomy" id="40697"/>
    <lineage>
        <taxon>Eukaryota</taxon>
        <taxon>Metazoa</taxon>
        <taxon>Ecdysozoa</taxon>
        <taxon>Arthropoda</taxon>
        <taxon>Chelicerata</taxon>
        <taxon>Arachnida</taxon>
        <taxon>Acari</taxon>
        <taxon>Acariformes</taxon>
        <taxon>Sarcoptiformes</taxon>
        <taxon>Astigmata</taxon>
        <taxon>Glycyphagoidea</taxon>
        <taxon>Echimyopodidae</taxon>
        <taxon>Blomia</taxon>
    </lineage>
</organism>
<evidence type="ECO:0000256" key="5">
    <source>
        <dbReference type="SAM" id="MobiDB-lite"/>
    </source>
</evidence>
<feature type="compositionally biased region" description="Acidic residues" evidence="5">
    <location>
        <begin position="949"/>
        <end position="963"/>
    </location>
</feature>
<feature type="compositionally biased region" description="Acidic residues" evidence="5">
    <location>
        <begin position="877"/>
        <end position="890"/>
    </location>
</feature>
<evidence type="ECO:0000256" key="4">
    <source>
        <dbReference type="RuleBase" id="RU000394"/>
    </source>
</evidence>
<dbReference type="AlphaFoldDB" id="A0A9Q0MF78"/>
<dbReference type="GO" id="GO:0003777">
    <property type="term" value="F:microtubule motor activity"/>
    <property type="evidence" value="ECO:0007669"/>
    <property type="project" value="InterPro"/>
</dbReference>
<keyword evidence="4" id="KW-0493">Microtubule</keyword>
<evidence type="ECO:0000256" key="1">
    <source>
        <dbReference type="ARBA" id="ARBA00022741"/>
    </source>
</evidence>
<dbReference type="GO" id="GO:0005524">
    <property type="term" value="F:ATP binding"/>
    <property type="evidence" value="ECO:0007669"/>
    <property type="project" value="UniProtKB-UniRule"/>
</dbReference>
<dbReference type="GO" id="GO:0008017">
    <property type="term" value="F:microtubule binding"/>
    <property type="evidence" value="ECO:0007669"/>
    <property type="project" value="InterPro"/>
</dbReference>
<evidence type="ECO:0000313" key="7">
    <source>
        <dbReference type="EMBL" id="KAJ6223437.1"/>
    </source>
</evidence>
<feature type="compositionally biased region" description="Acidic residues" evidence="5">
    <location>
        <begin position="930"/>
        <end position="940"/>
    </location>
</feature>
<name>A0A9Q0MF78_BLOTA</name>
<dbReference type="InterPro" id="IPR027417">
    <property type="entry name" value="P-loop_NTPase"/>
</dbReference>
<feature type="region of interest" description="Disordered" evidence="5">
    <location>
        <begin position="95"/>
        <end position="117"/>
    </location>
</feature>
<dbReference type="GO" id="GO:0005874">
    <property type="term" value="C:microtubule"/>
    <property type="evidence" value="ECO:0007669"/>
    <property type="project" value="UniProtKB-KW"/>
</dbReference>
<dbReference type="PRINTS" id="PR00380">
    <property type="entry name" value="KINESINHEAVY"/>
</dbReference>
<comment type="caution">
    <text evidence="7">The sequence shown here is derived from an EMBL/GenBank/DDBJ whole genome shotgun (WGS) entry which is preliminary data.</text>
</comment>
<feature type="compositionally biased region" description="Polar residues" evidence="5">
    <location>
        <begin position="706"/>
        <end position="719"/>
    </location>
</feature>
<feature type="compositionally biased region" description="Low complexity" evidence="5">
    <location>
        <begin position="56"/>
        <end position="81"/>
    </location>
</feature>
<evidence type="ECO:0000259" key="6">
    <source>
        <dbReference type="PROSITE" id="PS50067"/>
    </source>
</evidence>
<dbReference type="Proteomes" id="UP001142055">
    <property type="component" value="Chromosome 1"/>
</dbReference>
<feature type="compositionally biased region" description="Basic and acidic residues" evidence="5">
    <location>
        <begin position="694"/>
        <end position="705"/>
    </location>
</feature>
<dbReference type="Pfam" id="PF00225">
    <property type="entry name" value="Kinesin"/>
    <property type="match status" value="1"/>
</dbReference>
<sequence>MNSLETKSNLTKSRTSVFEKLTSLDYFSKKHANFPSIKLSSQDTGHEVKIERNGLSAKSSTPTTSTAKKMAPTSTAKTATPPCFQKRMNLKLHMTPQESSRPKHRIEPSMNINNNGTSDLNCTYKLKENNSTVKSASKNMPILKLKESNDYNSKCSPKIAFNLNLALNMDGKENEKSKEKHIETISNLENYDDTNDKTASIQVAVRMRPFSPAEKLLNDDNEKNVRFRNNRVLVLHKNKNEVFQFDHCLDSSSSELFNYASQDVVFRKMGEPLLDYSLKGYNTCLFAYGQSGSGKTYTMMGTKDVPGIIPRFLNELFKRITSTLDIEFIVNISFLEIYNEKIHDLLSDEFTMEKKNLRVREHPQTGQYVEDLSVFTVDDYDIAMKLLETGLSRRSTASTKSNEKSSRSHSIFSIILVQNKKFENLDQSSNSSETSCISKINLVDLAGSERDASTNIDRAREGNSINKSLLTLGKVITQLAEQSNSGNKQTHIPFRDSVLTFLLKDCFGGNSRTSMIANISPSRTHIDETLSTLRYASTAQKVVNIVHINEDPKMKIINSLLRQISFLKKEVEKPENSDDSEKDSSLESICSSKCVDHEKKVCSKLKKLNQKFDNLLMNHMKLIEDFDQMRSNFSYVMNEVEVPELESEIVDQLRNLVKETEETKLFNDKIDYESIMESMEYIDDELINDKSKEHFQSKSKYDDSKSNINWKTETPTKQSKQAKKQAEQEERRRKMEKDEEEKRKQKEEAERKRKEEESERKQKEEEAERKRKEEEVKRERILKEKADIEKKEKEEAEAKRIRQEEEERKEKELKNLEKKVEDFEDAVDEIGDEPVYDKKKKESKKEKRKREEQERKQREEEEEKKRLEDEKNKIDDPIEPEEVLSNDDDNVWCKKKKETKKERRLREEQERKQKKEEDEKKQMDDKKVDDVDESINDYEDAQEKLEKTDDIDEKENNDPDEEAKEDKKSKGEKNKKGKKGKGKNRK</sequence>
<feature type="region of interest" description="Disordered" evidence="5">
    <location>
        <begin position="52"/>
        <end position="81"/>
    </location>
</feature>
<feature type="compositionally biased region" description="Basic and acidic residues" evidence="5">
    <location>
        <begin position="964"/>
        <end position="974"/>
    </location>
</feature>
<dbReference type="InterPro" id="IPR036961">
    <property type="entry name" value="Kinesin_motor_dom_sf"/>
</dbReference>
<keyword evidence="1 3" id="KW-0547">Nucleotide-binding</keyword>
<feature type="compositionally biased region" description="Basic and acidic residues" evidence="5">
    <location>
        <begin position="899"/>
        <end position="929"/>
    </location>
</feature>
<feature type="compositionally biased region" description="Acidic residues" evidence="5">
    <location>
        <begin position="822"/>
        <end position="834"/>
    </location>
</feature>
<dbReference type="PANTHER" id="PTHR47117">
    <property type="entry name" value="STAR-RELATED LIPID TRANSFER PROTEIN 9"/>
    <property type="match status" value="1"/>
</dbReference>
<gene>
    <name evidence="7" type="ORF">RDWZM_001982</name>
</gene>